<feature type="disulfide bond" evidence="2">
    <location>
        <begin position="113"/>
        <end position="131"/>
    </location>
</feature>
<feature type="disulfide bond" evidence="2">
    <location>
        <begin position="212"/>
        <end position="227"/>
    </location>
</feature>
<feature type="compositionally biased region" description="Polar residues" evidence="3">
    <location>
        <begin position="329"/>
        <end position="354"/>
    </location>
</feature>
<name>A0A6P4YFC5_BRABE</name>
<dbReference type="FunFam" id="4.10.400.10:FF:000011">
    <property type="entry name" value="Low-density lipoprotein receptor-related protein 1"/>
    <property type="match status" value="1"/>
</dbReference>
<dbReference type="CDD" id="cd00112">
    <property type="entry name" value="LDLa"/>
    <property type="match status" value="1"/>
</dbReference>
<dbReference type="RefSeq" id="XP_019627930.1">
    <property type="nucleotide sequence ID" value="XM_019772371.1"/>
</dbReference>
<dbReference type="Pfam" id="PF03815">
    <property type="entry name" value="LCCL"/>
    <property type="match status" value="1"/>
</dbReference>
<accession>A0A6P4YFC5</accession>
<dbReference type="Gene3D" id="4.10.400.10">
    <property type="entry name" value="Low-density Lipoprotein Receptor"/>
    <property type="match status" value="2"/>
</dbReference>
<dbReference type="InterPro" id="IPR004043">
    <property type="entry name" value="LCCL"/>
</dbReference>
<comment type="caution">
    <text evidence="2">Lacks conserved residue(s) required for the propagation of feature annotation.</text>
</comment>
<dbReference type="SMART" id="SM00192">
    <property type="entry name" value="LDLa"/>
    <property type="match status" value="2"/>
</dbReference>
<dbReference type="PROSITE" id="PS50820">
    <property type="entry name" value="LCCL"/>
    <property type="match status" value="1"/>
</dbReference>
<dbReference type="Pfam" id="PF00057">
    <property type="entry name" value="Ldl_recept_a"/>
    <property type="match status" value="2"/>
</dbReference>
<feature type="region of interest" description="Disordered" evidence="3">
    <location>
        <begin position="329"/>
        <end position="361"/>
    </location>
</feature>
<dbReference type="InterPro" id="IPR051957">
    <property type="entry name" value="CRISP-LCCL_domain"/>
</dbReference>
<dbReference type="PANTHER" id="PTHR31331:SF1">
    <property type="entry name" value="CYSTEINE RICH SECRETORY PROTEIN LCCL DOMAIN CONTAINING 2"/>
    <property type="match status" value="1"/>
</dbReference>
<dbReference type="AlphaFoldDB" id="A0A6P4YFC5"/>
<feature type="disulfide bond" evidence="2">
    <location>
        <begin position="200"/>
        <end position="218"/>
    </location>
</feature>
<feature type="region of interest" description="Disordered" evidence="3">
    <location>
        <begin position="159"/>
        <end position="183"/>
    </location>
</feature>
<dbReference type="InterPro" id="IPR036055">
    <property type="entry name" value="LDL_receptor-like_sf"/>
</dbReference>
<proteinExistence type="predicted"/>
<dbReference type="SUPFAM" id="SSF69848">
    <property type="entry name" value="LCCL domain"/>
    <property type="match status" value="1"/>
</dbReference>
<evidence type="ECO:0000256" key="2">
    <source>
        <dbReference type="PROSITE-ProRule" id="PRU00124"/>
    </source>
</evidence>
<organism evidence="5 6">
    <name type="scientific">Branchiostoma belcheri</name>
    <name type="common">Amphioxus</name>
    <dbReference type="NCBI Taxonomy" id="7741"/>
    <lineage>
        <taxon>Eukaryota</taxon>
        <taxon>Metazoa</taxon>
        <taxon>Chordata</taxon>
        <taxon>Cephalochordata</taxon>
        <taxon>Leptocardii</taxon>
        <taxon>Amphioxiformes</taxon>
        <taxon>Branchiostomatidae</taxon>
        <taxon>Branchiostoma</taxon>
    </lineage>
</organism>
<evidence type="ECO:0000256" key="3">
    <source>
        <dbReference type="SAM" id="MobiDB-lite"/>
    </source>
</evidence>
<keyword evidence="1 2" id="KW-1015">Disulfide bond</keyword>
<dbReference type="PROSITE" id="PS50068">
    <property type="entry name" value="LDLRA_2"/>
    <property type="match status" value="2"/>
</dbReference>
<dbReference type="PROSITE" id="PS01209">
    <property type="entry name" value="LDLRA_1"/>
    <property type="match status" value="1"/>
</dbReference>
<reference evidence="6" key="1">
    <citation type="submission" date="2025-08" db="UniProtKB">
        <authorList>
            <consortium name="RefSeq"/>
        </authorList>
    </citation>
    <scope>IDENTIFICATION</scope>
    <source>
        <tissue evidence="6">Gonad</tissue>
    </source>
</reference>
<dbReference type="InterPro" id="IPR002172">
    <property type="entry name" value="LDrepeatLR_classA_rpt"/>
</dbReference>
<keyword evidence="5" id="KW-1185">Reference proteome</keyword>
<gene>
    <name evidence="6" type="primary">LOC109472586</name>
</gene>
<sequence>MIFLSLYSISCPPGCTSGNIWGTGIYTSDSRVCQAAIHDGRITEIGGRVTVYVWSGQQSYQGSTQNGITSQSYGDWTSSFAFRPEQTTTLPVTTTTLPTRRPEGCHGKTHFECDNGECINTKYLCDGNDECGDWSDEVNCTTTTTQGQTIPVTTTLANNSTSQANSTNASLTTPPLTTTTPTTVHTTTTQSECPKGLFRCDNGRCITTNWQCDGDDDCGDGSDETNCNPTTPLTTLHTDGTSSWTTRPSDTTPLTTLHTDVTCSWTMGPSDTTSLTTLHADATSSWTTEPSDPTSLTTLHAEATSSWSTAPADTTSFTTLCRCHAFATSSSTTGPGDLTSATTPHTLATSSRTRASGGIKL</sequence>
<evidence type="ECO:0000313" key="6">
    <source>
        <dbReference type="RefSeq" id="XP_019627930.1"/>
    </source>
</evidence>
<feature type="disulfide bond" evidence="2">
    <location>
        <begin position="125"/>
        <end position="140"/>
    </location>
</feature>
<dbReference type="Proteomes" id="UP000515135">
    <property type="component" value="Unplaced"/>
</dbReference>
<dbReference type="KEGG" id="bbel:109472586"/>
<evidence type="ECO:0000259" key="4">
    <source>
        <dbReference type="PROSITE" id="PS50820"/>
    </source>
</evidence>
<dbReference type="PANTHER" id="PTHR31331">
    <property type="entry name" value="LCCL DOMAIN PROTEIN (AFU_ORTHOLOGUE AFUA_5G08630)"/>
    <property type="match status" value="1"/>
</dbReference>
<evidence type="ECO:0000256" key="1">
    <source>
        <dbReference type="ARBA" id="ARBA00023157"/>
    </source>
</evidence>
<dbReference type="PRINTS" id="PR00261">
    <property type="entry name" value="LDLRECEPTOR"/>
</dbReference>
<dbReference type="GeneID" id="109472586"/>
<feature type="domain" description="LCCL" evidence="4">
    <location>
        <begin position="11"/>
        <end position="80"/>
    </location>
</feature>
<dbReference type="Gene3D" id="2.170.130.20">
    <property type="entry name" value="LCCL-like domain"/>
    <property type="match status" value="1"/>
</dbReference>
<dbReference type="SMART" id="SM00603">
    <property type="entry name" value="LCCL"/>
    <property type="match status" value="1"/>
</dbReference>
<dbReference type="OrthoDB" id="10070753at2759"/>
<dbReference type="SUPFAM" id="SSF57424">
    <property type="entry name" value="LDL receptor-like module"/>
    <property type="match status" value="2"/>
</dbReference>
<dbReference type="InterPro" id="IPR023415">
    <property type="entry name" value="LDLR_class-A_CS"/>
</dbReference>
<evidence type="ECO:0000313" key="5">
    <source>
        <dbReference type="Proteomes" id="UP000515135"/>
    </source>
</evidence>
<protein>
    <submittedName>
        <fullName evidence="6">Sortilin-related receptor-like</fullName>
    </submittedName>
</protein>
<feature type="disulfide bond" evidence="2">
    <location>
        <begin position="193"/>
        <end position="205"/>
    </location>
</feature>
<dbReference type="InterPro" id="IPR036609">
    <property type="entry name" value="LCCL_sf"/>
</dbReference>